<feature type="transmembrane region" description="Helical" evidence="8">
    <location>
        <begin position="82"/>
        <end position="105"/>
    </location>
</feature>
<evidence type="ECO:0000256" key="5">
    <source>
        <dbReference type="ARBA" id="ARBA00022989"/>
    </source>
</evidence>
<dbReference type="PANTHER" id="PTHR30250">
    <property type="entry name" value="PST FAMILY PREDICTED COLANIC ACID TRANSPORTER"/>
    <property type="match status" value="1"/>
</dbReference>
<dbReference type="CDD" id="cd13127">
    <property type="entry name" value="MATE_tuaB_like"/>
    <property type="match status" value="1"/>
</dbReference>
<comment type="caution">
    <text evidence="9">The sequence shown here is derived from an EMBL/GenBank/DDBJ whole genome shotgun (WGS) entry which is preliminary data.</text>
</comment>
<feature type="transmembrane region" description="Helical" evidence="8">
    <location>
        <begin position="443"/>
        <end position="464"/>
    </location>
</feature>
<keyword evidence="5 8" id="KW-1133">Transmembrane helix</keyword>
<feature type="transmembrane region" description="Helical" evidence="8">
    <location>
        <begin position="147"/>
        <end position="167"/>
    </location>
</feature>
<evidence type="ECO:0000256" key="2">
    <source>
        <dbReference type="ARBA" id="ARBA00007430"/>
    </source>
</evidence>
<dbReference type="Proteomes" id="UP000521922">
    <property type="component" value="Unassembled WGS sequence"/>
</dbReference>
<feature type="transmembrane region" description="Helical" evidence="8">
    <location>
        <begin position="286"/>
        <end position="307"/>
    </location>
</feature>
<dbReference type="InterPro" id="IPR050833">
    <property type="entry name" value="Poly_Biosynth_Transport"/>
</dbReference>
<keyword evidence="4 8" id="KW-0812">Transmembrane</keyword>
<keyword evidence="6 8" id="KW-0472">Membrane</keyword>
<feature type="transmembrane region" description="Helical" evidence="8">
    <location>
        <begin position="358"/>
        <end position="376"/>
    </location>
</feature>
<accession>A0A7Y9AT24</accession>
<evidence type="ECO:0000313" key="10">
    <source>
        <dbReference type="Proteomes" id="UP000521922"/>
    </source>
</evidence>
<dbReference type="Pfam" id="PF13440">
    <property type="entry name" value="Polysacc_synt_3"/>
    <property type="match status" value="1"/>
</dbReference>
<evidence type="ECO:0000256" key="1">
    <source>
        <dbReference type="ARBA" id="ARBA00004651"/>
    </source>
</evidence>
<evidence type="ECO:0000256" key="4">
    <source>
        <dbReference type="ARBA" id="ARBA00022692"/>
    </source>
</evidence>
<protein>
    <submittedName>
        <fullName evidence="9">O-antigen/teichoic acid export membrane protein</fullName>
    </submittedName>
</protein>
<evidence type="ECO:0000256" key="7">
    <source>
        <dbReference type="SAM" id="MobiDB-lite"/>
    </source>
</evidence>
<keyword evidence="3" id="KW-1003">Cell membrane</keyword>
<gene>
    <name evidence="9" type="ORF">BJ968_001085</name>
</gene>
<keyword evidence="10" id="KW-1185">Reference proteome</keyword>
<dbReference type="GO" id="GO:0005886">
    <property type="term" value="C:plasma membrane"/>
    <property type="evidence" value="ECO:0007669"/>
    <property type="project" value="UniProtKB-SubCell"/>
</dbReference>
<evidence type="ECO:0000256" key="8">
    <source>
        <dbReference type="SAM" id="Phobius"/>
    </source>
</evidence>
<comment type="similarity">
    <text evidence="2">Belongs to the polysaccharide synthase family.</text>
</comment>
<feature type="transmembrane region" description="Helical" evidence="8">
    <location>
        <begin position="327"/>
        <end position="351"/>
    </location>
</feature>
<feature type="region of interest" description="Disordered" evidence="7">
    <location>
        <begin position="486"/>
        <end position="521"/>
    </location>
</feature>
<reference evidence="9 10" key="1">
    <citation type="submission" date="2020-07" db="EMBL/GenBank/DDBJ databases">
        <title>Sequencing the genomes of 1000 actinobacteria strains.</title>
        <authorList>
            <person name="Klenk H.-P."/>
        </authorList>
    </citation>
    <scope>NUCLEOTIDE SEQUENCE [LARGE SCALE GENOMIC DNA]</scope>
    <source>
        <strain evidence="9 10">DSM 7487</strain>
    </source>
</reference>
<dbReference type="AlphaFoldDB" id="A0A7Y9AT24"/>
<comment type="subcellular location">
    <subcellularLocation>
        <location evidence="1">Cell membrane</location>
        <topology evidence="1">Multi-pass membrane protein</topology>
    </subcellularLocation>
</comment>
<feature type="transmembrane region" description="Helical" evidence="8">
    <location>
        <begin position="117"/>
        <end position="138"/>
    </location>
</feature>
<name>A0A7Y9AT24_9ACTN</name>
<dbReference type="PANTHER" id="PTHR30250:SF10">
    <property type="entry name" value="LIPOPOLYSACCHARIDE BIOSYNTHESIS PROTEIN WZXC"/>
    <property type="match status" value="1"/>
</dbReference>
<feature type="transmembrane region" description="Helical" evidence="8">
    <location>
        <begin position="233"/>
        <end position="250"/>
    </location>
</feature>
<evidence type="ECO:0000256" key="3">
    <source>
        <dbReference type="ARBA" id="ARBA00022475"/>
    </source>
</evidence>
<feature type="transmembrane region" description="Helical" evidence="8">
    <location>
        <begin position="47"/>
        <end position="70"/>
    </location>
</feature>
<evidence type="ECO:0000256" key="6">
    <source>
        <dbReference type="ARBA" id="ARBA00023136"/>
    </source>
</evidence>
<dbReference type="EMBL" id="JACCBB010000001">
    <property type="protein sequence ID" value="NYD21545.1"/>
    <property type="molecule type" value="Genomic_DNA"/>
</dbReference>
<proteinExistence type="inferred from homology"/>
<organism evidence="9 10">
    <name type="scientific">Kineococcus aurantiacus</name>
    <dbReference type="NCBI Taxonomy" id="37633"/>
    <lineage>
        <taxon>Bacteria</taxon>
        <taxon>Bacillati</taxon>
        <taxon>Actinomycetota</taxon>
        <taxon>Actinomycetes</taxon>
        <taxon>Kineosporiales</taxon>
        <taxon>Kineosporiaceae</taxon>
        <taxon>Kineococcus</taxon>
    </lineage>
</organism>
<feature type="transmembrane region" description="Helical" evidence="8">
    <location>
        <begin position="414"/>
        <end position="437"/>
    </location>
</feature>
<evidence type="ECO:0000313" key="9">
    <source>
        <dbReference type="EMBL" id="NYD21545.1"/>
    </source>
</evidence>
<sequence length="521" mass="55194">MSGSSLRRRATSGVLWTAAQMWFVRATTAAAFIVIGRQLQPSEFGLVALAMSVIAVLQLLSDTGMANYLVRSQHVDERHRSTAFWTSLVLAGALAGLLALLAGALAHLFHEDDLAPVLRWLALTMVLTGLGSVPNALLRRDMQFKSLAVRGAVATVVGSVVAIVLALAGAGVWALVAQNLVRGAVTVVITWTVVRWRPHFVLDRSEARSMLSFGTKLMGMDLLLNARSRGTDFVLAGMGSSVLLGYWSIANRLVKIIQDTGSSVVSTVATPAFAKLQGDRERLARAYSTAMYSAGLVMFPATLFLTVTSPDLVPLLLGQQWADAAQVAQIVAATAALAVFSQFDRSIFIAVDRLRPEMVMVAGIVVSHVVIVVLLVPHGLTWVALGLLARQVLSLPVRQLVIRREAGIPLRSTVPALRVLLASLVMAGALVGAGALAHGVDTWVRVVVQVLVAALVYPPALWLVARPVFRRALVDVRALRGGRRAADVTGPAAPGATTPDDVVTVGAGGDPSIEAAPEGRR</sequence>
<dbReference type="RefSeq" id="WP_179749920.1">
    <property type="nucleotide sequence ID" value="NZ_BAAAGN010000005.1"/>
</dbReference>